<dbReference type="PROSITE" id="PS51257">
    <property type="entry name" value="PROKAR_LIPOPROTEIN"/>
    <property type="match status" value="1"/>
</dbReference>
<evidence type="ECO:0000313" key="1">
    <source>
        <dbReference type="EMBL" id="MDV0441322.1"/>
    </source>
</evidence>
<sequence length="142" mass="15201">MKYGLLAAVVLFLAAVVLSAGCVGFPPAEDPLAGDPALGTWVGNRLITKIDSDTGEKVNISRSCMIKIREDGRCTMSYSHGEGEGPGIYRSFSGVVTVSKQDNFYIIDASSAGIFVMTLSEDGYVKMMTPYGSELYLQRGEA</sequence>
<organism evidence="1 2">
    <name type="scientific">Methanorbis furvi</name>
    <dbReference type="NCBI Taxonomy" id="3028299"/>
    <lineage>
        <taxon>Archaea</taxon>
        <taxon>Methanobacteriati</taxon>
        <taxon>Methanobacteriota</taxon>
        <taxon>Stenosarchaea group</taxon>
        <taxon>Methanomicrobia</taxon>
        <taxon>Methanomicrobiales</taxon>
        <taxon>Methanocorpusculaceae</taxon>
        <taxon>Methanorbis</taxon>
    </lineage>
</organism>
<protein>
    <recommendedName>
        <fullName evidence="3">Lipocalin-like domain-containing protein</fullName>
    </recommendedName>
</protein>
<dbReference type="EMBL" id="JAWDKA010000002">
    <property type="protein sequence ID" value="MDV0441322.1"/>
    <property type="molecule type" value="Genomic_DNA"/>
</dbReference>
<dbReference type="Proteomes" id="UP001273136">
    <property type="component" value="Unassembled WGS sequence"/>
</dbReference>
<keyword evidence="2" id="KW-1185">Reference proteome</keyword>
<gene>
    <name evidence="1" type="ORF">McpAg1_05070</name>
</gene>
<evidence type="ECO:0008006" key="3">
    <source>
        <dbReference type="Google" id="ProtNLM"/>
    </source>
</evidence>
<accession>A0AAE4MA38</accession>
<comment type="caution">
    <text evidence="1">The sequence shown here is derived from an EMBL/GenBank/DDBJ whole genome shotgun (WGS) entry which is preliminary data.</text>
</comment>
<name>A0AAE4MA38_9EURY</name>
<dbReference type="AlphaFoldDB" id="A0AAE4MA38"/>
<evidence type="ECO:0000313" key="2">
    <source>
        <dbReference type="Proteomes" id="UP001273136"/>
    </source>
</evidence>
<proteinExistence type="predicted"/>
<reference evidence="1" key="1">
    <citation type="submission" date="2023-06" db="EMBL/GenBank/DDBJ databases">
        <title>Genome sequence of Methancorpusculaceae sp. Ag1.</title>
        <authorList>
            <person name="Protasov E."/>
            <person name="Platt K."/>
            <person name="Poehlein A."/>
            <person name="Daniel R."/>
            <person name="Brune A."/>
        </authorList>
    </citation>
    <scope>NUCLEOTIDE SEQUENCE</scope>
    <source>
        <strain evidence="1">Ag1</strain>
    </source>
</reference>
<dbReference type="RefSeq" id="WP_338093718.1">
    <property type="nucleotide sequence ID" value="NZ_JAWDKA010000002.1"/>
</dbReference>